<dbReference type="PANTHER" id="PTHR33734:SF22">
    <property type="entry name" value="MEMBRANE-BOUND LYTIC MUREIN TRANSGLYCOSYLASE D"/>
    <property type="match status" value="1"/>
</dbReference>
<dbReference type="CDD" id="cd00118">
    <property type="entry name" value="LysM"/>
    <property type="match status" value="1"/>
</dbReference>
<dbReference type="InterPro" id="IPR036779">
    <property type="entry name" value="LysM_dom_sf"/>
</dbReference>
<dbReference type="Gene3D" id="3.10.350.10">
    <property type="entry name" value="LysM domain"/>
    <property type="match status" value="1"/>
</dbReference>
<dbReference type="EMBL" id="JAINVB010000002">
    <property type="protein sequence ID" value="MCK0088881.1"/>
    <property type="molecule type" value="Genomic_DNA"/>
</dbReference>
<dbReference type="Pfam" id="PF01476">
    <property type="entry name" value="LysM"/>
    <property type="match status" value="1"/>
</dbReference>
<dbReference type="GO" id="GO:0008932">
    <property type="term" value="F:lytic endotransglycosylase activity"/>
    <property type="evidence" value="ECO:0007669"/>
    <property type="project" value="TreeGrafter"/>
</dbReference>
<gene>
    <name evidence="2" type="ORF">K5I21_24060</name>
</gene>
<accession>A0AAW5FAM8</accession>
<dbReference type="AlphaFoldDB" id="A0AAW5FAM8"/>
<dbReference type="InterPro" id="IPR018392">
    <property type="entry name" value="LysM"/>
</dbReference>
<reference evidence="2" key="1">
    <citation type="journal article" date="2022" name="Cell Host Microbe">
        <title>Colonization of the live biotherapeutic product VE303 and modulation of the microbiota and metabolites in healthy volunteers.</title>
        <authorList>
            <person name="Dsouza M."/>
            <person name="Menon R."/>
            <person name="Crossette E."/>
            <person name="Bhattarai S.K."/>
            <person name="Schneider J."/>
            <person name="Kim Y.G."/>
            <person name="Reddy S."/>
            <person name="Caballero S."/>
            <person name="Felix C."/>
            <person name="Cornacchione L."/>
            <person name="Hendrickson J."/>
            <person name="Watson A.R."/>
            <person name="Minot S.S."/>
            <person name="Greenfield N."/>
            <person name="Schopf L."/>
            <person name="Szabady R."/>
            <person name="Patarroyo J."/>
            <person name="Smith W."/>
            <person name="Harrison P."/>
            <person name="Kuijper E.J."/>
            <person name="Kelly C.P."/>
            <person name="Olle B."/>
            <person name="Bobilev D."/>
            <person name="Silber J.L."/>
            <person name="Bucci V."/>
            <person name="Roberts B."/>
            <person name="Faith J."/>
            <person name="Norman J.M."/>
        </authorList>
    </citation>
    <scope>NUCLEOTIDE SEQUENCE</scope>
    <source>
        <strain evidence="2">VE303-04</strain>
    </source>
</reference>
<evidence type="ECO:0000259" key="1">
    <source>
        <dbReference type="PROSITE" id="PS51782"/>
    </source>
</evidence>
<feature type="domain" description="LysM" evidence="1">
    <location>
        <begin position="470"/>
        <end position="513"/>
    </location>
</feature>
<dbReference type="Pfam" id="PF12673">
    <property type="entry name" value="SipL"/>
    <property type="match status" value="3"/>
</dbReference>
<comment type="caution">
    <text evidence="2">The sequence shown here is derived from an EMBL/GenBank/DDBJ whole genome shotgun (WGS) entry which is preliminary data.</text>
</comment>
<dbReference type="SUPFAM" id="SSF54106">
    <property type="entry name" value="LysM domain"/>
    <property type="match status" value="1"/>
</dbReference>
<evidence type="ECO:0000313" key="3">
    <source>
        <dbReference type="Proteomes" id="UP001203136"/>
    </source>
</evidence>
<proteinExistence type="predicted"/>
<dbReference type="InterPro" id="IPR024300">
    <property type="entry name" value="SipL_SPOCS_dom"/>
</dbReference>
<dbReference type="SMART" id="SM00257">
    <property type="entry name" value="LysM"/>
    <property type="match status" value="1"/>
</dbReference>
<dbReference type="Proteomes" id="UP001203136">
    <property type="component" value="Unassembled WGS sequence"/>
</dbReference>
<protein>
    <submittedName>
        <fullName evidence="2">DUF3794 domain-containing protein</fullName>
    </submittedName>
</protein>
<name>A0AAW5FAM8_CLOSY</name>
<dbReference type="PROSITE" id="PS51782">
    <property type="entry name" value="LYSM"/>
    <property type="match status" value="1"/>
</dbReference>
<organism evidence="2 3">
    <name type="scientific">Clostridium symbiosum</name>
    <name type="common">Bacteroides symbiosus</name>
    <dbReference type="NCBI Taxonomy" id="1512"/>
    <lineage>
        <taxon>Bacteria</taxon>
        <taxon>Bacillati</taxon>
        <taxon>Bacillota</taxon>
        <taxon>Clostridia</taxon>
        <taxon>Lachnospirales</taxon>
        <taxon>Lachnospiraceae</taxon>
        <taxon>Otoolea</taxon>
    </lineage>
</organism>
<dbReference type="PANTHER" id="PTHR33734">
    <property type="entry name" value="LYSM DOMAIN-CONTAINING GPI-ANCHORED PROTEIN 2"/>
    <property type="match status" value="1"/>
</dbReference>
<sequence>MMELMKKNIHMNRQKGNAVSQITLDDDFIVPDTMDDVSQVLLDNGEIQIESSRTQGDKVLIKGKLAFRVLYRKAEGGLQALGGEVPFDETVNVPDLDEHDYTQVSWTLEDLNTSMINSRKLSIKAVVTLEVRVENLYDAEAAVDIETDDEEVEVLKRSIDVAAIAVRRKDTHRIKEDIQVSGNKPNIESILWNEMRLRGVTCRPMDGNIHLEGELMVFIIYAGEGEHTPVQWLEESLPFSGDVELSEAEEEMIPAIGVRILHRGIEMKPDYDGEMREFELDAVLELDMKLYKEENVELLSDLYSTNRELVLDTGEACFDRLLTRNICKCKVAEQLKISKPDRILQICHSSGSVKLDEAEAREDGLHIEGVLEVNLLYLTDDDTEPVGATTEMVPFHCVAEADGINADSIWQMNLGLEQLTAVMLGGDSVEVKAVIAADLLVLQPIREQVVTGVKVEPLDMQKLQQMPGIVGYIVQPGDSLWKIAKKFHTTVDNIKETNGLTEDEIRPGDKLVLIKEI</sequence>
<evidence type="ECO:0000313" key="2">
    <source>
        <dbReference type="EMBL" id="MCK0088881.1"/>
    </source>
</evidence>